<evidence type="ECO:0000313" key="2">
    <source>
        <dbReference type="EMBL" id="MBL3656662.1"/>
    </source>
</evidence>
<keyword evidence="1" id="KW-0812">Transmembrane</keyword>
<comment type="caution">
    <text evidence="2">The sequence shown here is derived from an EMBL/GenBank/DDBJ whole genome shotgun (WGS) entry which is preliminary data.</text>
</comment>
<dbReference type="PROSITE" id="PS51257">
    <property type="entry name" value="PROKAR_LIPOPROTEIN"/>
    <property type="match status" value="1"/>
</dbReference>
<keyword evidence="1" id="KW-1133">Transmembrane helix</keyword>
<protein>
    <recommendedName>
        <fullName evidence="4">Lipoprotein</fullName>
    </recommendedName>
</protein>
<dbReference type="RefSeq" id="WP_202244447.1">
    <property type="nucleotide sequence ID" value="NZ_JAESIY010000005.1"/>
</dbReference>
<feature type="transmembrane region" description="Helical" evidence="1">
    <location>
        <begin position="7"/>
        <end position="26"/>
    </location>
</feature>
<dbReference type="EMBL" id="JAESIY010000005">
    <property type="protein sequence ID" value="MBL3656662.1"/>
    <property type="molecule type" value="Genomic_DNA"/>
</dbReference>
<organism evidence="2 3">
    <name type="scientific">Fulvivirga sediminis</name>
    <dbReference type="NCBI Taxonomy" id="2803949"/>
    <lineage>
        <taxon>Bacteria</taxon>
        <taxon>Pseudomonadati</taxon>
        <taxon>Bacteroidota</taxon>
        <taxon>Cytophagia</taxon>
        <taxon>Cytophagales</taxon>
        <taxon>Fulvivirgaceae</taxon>
        <taxon>Fulvivirga</taxon>
    </lineage>
</organism>
<reference evidence="2" key="1">
    <citation type="submission" date="2021-01" db="EMBL/GenBank/DDBJ databases">
        <title>Fulvivirga kasyanovii gen. nov., sp nov., a novel member of the phylum Bacteroidetes isolated from seawater in a mussel farm.</title>
        <authorList>
            <person name="Zhao L.-H."/>
            <person name="Wang Z.-J."/>
        </authorList>
    </citation>
    <scope>NUCLEOTIDE SEQUENCE</scope>
    <source>
        <strain evidence="2">2943</strain>
    </source>
</reference>
<dbReference type="AlphaFoldDB" id="A0A937F7X2"/>
<sequence>MKERRKIIRGWICLGSLVVISCGVLNQNNKFRNNRGDFGSLIEKHKLYNVKSGLLFTGLKSDTLCVIQYFKEHNNIEVIPIAKLGDKKTKFTQNGTDYYEQERGVLVSGHKGLLVLDSDTIYVIEQNMVCPDHNRVSNYADVKIDSLGRKFYYSKSKGLYKVDYYDDQLEECMEMTWFYKEGDFFNHIWVKI</sequence>
<evidence type="ECO:0000256" key="1">
    <source>
        <dbReference type="SAM" id="Phobius"/>
    </source>
</evidence>
<keyword evidence="3" id="KW-1185">Reference proteome</keyword>
<proteinExistence type="predicted"/>
<gene>
    <name evidence="2" type="ORF">JL102_11005</name>
</gene>
<keyword evidence="1" id="KW-0472">Membrane</keyword>
<accession>A0A937F7X2</accession>
<name>A0A937F7X2_9BACT</name>
<evidence type="ECO:0000313" key="3">
    <source>
        <dbReference type="Proteomes" id="UP000659388"/>
    </source>
</evidence>
<dbReference type="Proteomes" id="UP000659388">
    <property type="component" value="Unassembled WGS sequence"/>
</dbReference>
<evidence type="ECO:0008006" key="4">
    <source>
        <dbReference type="Google" id="ProtNLM"/>
    </source>
</evidence>